<dbReference type="Proteomes" id="UP000322110">
    <property type="component" value="Unassembled WGS sequence"/>
</dbReference>
<dbReference type="EMBL" id="VUKA01000007">
    <property type="protein sequence ID" value="KAA2212476.1"/>
    <property type="molecule type" value="Genomic_DNA"/>
</dbReference>
<dbReference type="PIRSF" id="PIRSF015582">
    <property type="entry name" value="Cit_lyase_B"/>
    <property type="match status" value="1"/>
</dbReference>
<evidence type="ECO:0000313" key="7">
    <source>
        <dbReference type="EMBL" id="KAA2212476.1"/>
    </source>
</evidence>
<dbReference type="InterPro" id="IPR015813">
    <property type="entry name" value="Pyrv/PenolPyrv_kinase-like_dom"/>
</dbReference>
<evidence type="ECO:0000256" key="2">
    <source>
        <dbReference type="ARBA" id="ARBA00005568"/>
    </source>
</evidence>
<dbReference type="Pfam" id="PF03328">
    <property type="entry name" value="HpcH_HpaI"/>
    <property type="match status" value="1"/>
</dbReference>
<dbReference type="AlphaFoldDB" id="A0A5B2TDB3"/>
<evidence type="ECO:0000256" key="5">
    <source>
        <dbReference type="PIRSR" id="PIRSR015582-2"/>
    </source>
</evidence>
<dbReference type="Gene3D" id="3.20.20.60">
    <property type="entry name" value="Phosphoenolpyruvate-binding domains"/>
    <property type="match status" value="1"/>
</dbReference>
<comment type="similarity">
    <text evidence="2">Belongs to the HpcH/HpaI aldolase family.</text>
</comment>
<feature type="domain" description="HpcH/HpaI aldolase/citrate lyase" evidence="6">
    <location>
        <begin position="4"/>
        <end position="225"/>
    </location>
</feature>
<dbReference type="InterPro" id="IPR005000">
    <property type="entry name" value="Aldolase/citrate-lyase_domain"/>
</dbReference>
<sequence>MKLRNLLFAPADSERKREKALESGADAVVLDLEDAVGPDSKDVARKAVADLLPGRARHEVIVRINARGSQWYLRDLAAVVPGAPMAVMLPKCTGLPDIVALDHHLEVLEVAAGIEVGRIEVLALVTETAAALHGLDYRGAPTRLRALCFGAEDLSSDLGITPRGPDGHYGAPVQQARSALLLAAAAAGLPALDTPFPDPRQPDALAREAAEAARDGFAGKLCIHPAQIGPVAAAFTPGAERVAWAQRVVNAFKAQPDAGVVSLEGQMVERLHLRIAQRIINAAGPS</sequence>
<dbReference type="InterPro" id="IPR040442">
    <property type="entry name" value="Pyrv_kinase-like_dom_sf"/>
</dbReference>
<dbReference type="OrthoDB" id="9800547at2"/>
<evidence type="ECO:0000259" key="6">
    <source>
        <dbReference type="Pfam" id="PF03328"/>
    </source>
</evidence>
<protein>
    <submittedName>
        <fullName evidence="7">CoA ester lyase</fullName>
    </submittedName>
</protein>
<proteinExistence type="inferred from homology"/>
<keyword evidence="7" id="KW-0456">Lyase</keyword>
<dbReference type="PANTHER" id="PTHR32308">
    <property type="entry name" value="LYASE BETA SUBUNIT, PUTATIVE (AFU_ORTHOLOGUE AFUA_4G13030)-RELATED"/>
    <property type="match status" value="1"/>
</dbReference>
<evidence type="ECO:0000256" key="3">
    <source>
        <dbReference type="ARBA" id="ARBA00022723"/>
    </source>
</evidence>
<evidence type="ECO:0000256" key="1">
    <source>
        <dbReference type="ARBA" id="ARBA00001946"/>
    </source>
</evidence>
<comment type="cofactor">
    <cofactor evidence="1">
        <name>Mg(2+)</name>
        <dbReference type="ChEBI" id="CHEBI:18420"/>
    </cofactor>
</comment>
<name>A0A5B2TDB3_9PROT</name>
<reference evidence="7 8" key="1">
    <citation type="journal article" date="2015" name="Int. J. Syst. Evol. Microbiol.">
        <title>Roseomonas oryzae sp. nov., isolated from paddy rhizosphere soil.</title>
        <authorList>
            <person name="Ramaprasad E.V."/>
            <person name="Sasikala Ch."/>
            <person name="Ramana Ch.V."/>
        </authorList>
    </citation>
    <scope>NUCLEOTIDE SEQUENCE [LARGE SCALE GENOMIC DNA]</scope>
    <source>
        <strain evidence="7 8">KCTC 42542</strain>
    </source>
</reference>
<dbReference type="GO" id="GO:0000287">
    <property type="term" value="F:magnesium ion binding"/>
    <property type="evidence" value="ECO:0007669"/>
    <property type="project" value="TreeGrafter"/>
</dbReference>
<accession>A0A5B2TDB3</accession>
<dbReference type="GO" id="GO:0006107">
    <property type="term" value="P:oxaloacetate metabolic process"/>
    <property type="evidence" value="ECO:0007669"/>
    <property type="project" value="TreeGrafter"/>
</dbReference>
<dbReference type="SUPFAM" id="SSF51621">
    <property type="entry name" value="Phosphoenolpyruvate/pyruvate domain"/>
    <property type="match status" value="1"/>
</dbReference>
<keyword evidence="3 5" id="KW-0479">Metal-binding</keyword>
<comment type="caution">
    <text evidence="7">The sequence shown here is derived from an EMBL/GenBank/DDBJ whole genome shotgun (WGS) entry which is preliminary data.</text>
</comment>
<evidence type="ECO:0000313" key="8">
    <source>
        <dbReference type="Proteomes" id="UP000322110"/>
    </source>
</evidence>
<dbReference type="RefSeq" id="WP_149812882.1">
    <property type="nucleotide sequence ID" value="NZ_VUKA01000007.1"/>
</dbReference>
<dbReference type="PANTHER" id="PTHR32308:SF0">
    <property type="entry name" value="HPCH_HPAI ALDOLASE_CITRATE LYASE DOMAIN-CONTAINING PROTEIN"/>
    <property type="match status" value="1"/>
</dbReference>
<keyword evidence="8" id="KW-1185">Reference proteome</keyword>
<dbReference type="GO" id="GO:0016829">
    <property type="term" value="F:lyase activity"/>
    <property type="evidence" value="ECO:0007669"/>
    <property type="project" value="UniProtKB-KW"/>
</dbReference>
<gene>
    <name evidence="7" type="ORF">F0Q34_14190</name>
</gene>
<keyword evidence="4 5" id="KW-0460">Magnesium</keyword>
<dbReference type="InterPro" id="IPR011206">
    <property type="entry name" value="Citrate_lyase_beta/mcl1/mcl2"/>
</dbReference>
<feature type="binding site" evidence="5">
    <location>
        <position position="153"/>
    </location>
    <ligand>
        <name>Mg(2+)</name>
        <dbReference type="ChEBI" id="CHEBI:18420"/>
    </ligand>
</feature>
<evidence type="ECO:0000256" key="4">
    <source>
        <dbReference type="ARBA" id="ARBA00022842"/>
    </source>
</evidence>
<organism evidence="7 8">
    <name type="scientific">Teichococcus oryzae</name>
    <dbReference type="NCBI Taxonomy" id="1608942"/>
    <lineage>
        <taxon>Bacteria</taxon>
        <taxon>Pseudomonadati</taxon>
        <taxon>Pseudomonadota</taxon>
        <taxon>Alphaproteobacteria</taxon>
        <taxon>Acetobacterales</taxon>
        <taxon>Roseomonadaceae</taxon>
        <taxon>Roseomonas</taxon>
    </lineage>
</organism>